<name>A0A417YNZ2_9BACI</name>
<organism evidence="1 2">
    <name type="scientific">Oceanobacillus profundus</name>
    <dbReference type="NCBI Taxonomy" id="372463"/>
    <lineage>
        <taxon>Bacteria</taxon>
        <taxon>Bacillati</taxon>
        <taxon>Bacillota</taxon>
        <taxon>Bacilli</taxon>
        <taxon>Bacillales</taxon>
        <taxon>Bacillaceae</taxon>
        <taxon>Oceanobacillus</taxon>
    </lineage>
</organism>
<dbReference type="AlphaFoldDB" id="A0A417YNZ2"/>
<dbReference type="EMBL" id="QWEH01000001">
    <property type="protein sequence ID" value="RHW35417.1"/>
    <property type="molecule type" value="Genomic_DNA"/>
</dbReference>
<proteinExistence type="predicted"/>
<reference evidence="1 2" key="1">
    <citation type="journal article" date="2007" name="Int. J. Syst. Evol. Microbiol.">
        <title>Oceanobacillus profundus sp. nov., isolated from a deep-sea sediment core.</title>
        <authorList>
            <person name="Kim Y.G."/>
            <person name="Choi D.H."/>
            <person name="Hyun S."/>
            <person name="Cho B.C."/>
        </authorList>
    </citation>
    <scope>NUCLEOTIDE SEQUENCE [LARGE SCALE GENOMIC DNA]</scope>
    <source>
        <strain evidence="1 2">DSM 18246</strain>
    </source>
</reference>
<protein>
    <submittedName>
        <fullName evidence="1">DUF1934 domain-containing protein</fullName>
    </submittedName>
</protein>
<sequence>MDAPQKKINIILKTTIDDDGQLESNEQSYHGVLFQKNNMDVLIFEETLEDGSTIKNLLTIYPHKVSINRSGAVKMNQKFQADQITENIYHHPHGKIHMETYTETIEYKKASNGTEGTLAIHYTVKLNGQDKRKHTLKLAYQEEETQ</sequence>
<accession>A0A417YNZ2</accession>
<gene>
    <name evidence="1" type="ORF">D1B32_02005</name>
</gene>
<dbReference type="Gene3D" id="2.40.128.20">
    <property type="match status" value="1"/>
</dbReference>
<dbReference type="InterPro" id="IPR012674">
    <property type="entry name" value="Calycin"/>
</dbReference>
<dbReference type="SUPFAM" id="SSF50814">
    <property type="entry name" value="Lipocalins"/>
    <property type="match status" value="1"/>
</dbReference>
<dbReference type="OrthoDB" id="2352933at2"/>
<dbReference type="RefSeq" id="WP_095307779.1">
    <property type="nucleotide sequence ID" value="NZ_PHUT01000001.1"/>
</dbReference>
<dbReference type="Pfam" id="PF09148">
    <property type="entry name" value="DUF1934"/>
    <property type="match status" value="1"/>
</dbReference>
<evidence type="ECO:0000313" key="2">
    <source>
        <dbReference type="Proteomes" id="UP000285456"/>
    </source>
</evidence>
<comment type="caution">
    <text evidence="1">The sequence shown here is derived from an EMBL/GenBank/DDBJ whole genome shotgun (WGS) entry which is preliminary data.</text>
</comment>
<keyword evidence="2" id="KW-1185">Reference proteome</keyword>
<dbReference type="InterPro" id="IPR015231">
    <property type="entry name" value="DUF1934"/>
</dbReference>
<evidence type="ECO:0000313" key="1">
    <source>
        <dbReference type="EMBL" id="RHW35417.1"/>
    </source>
</evidence>
<dbReference type="Proteomes" id="UP000285456">
    <property type="component" value="Unassembled WGS sequence"/>
</dbReference>